<evidence type="ECO:0000256" key="2">
    <source>
        <dbReference type="ARBA" id="ARBA00022723"/>
    </source>
</evidence>
<dbReference type="PIRSF" id="PIRSF004846">
    <property type="entry name" value="ModA"/>
    <property type="match status" value="1"/>
</dbReference>
<evidence type="ECO:0000256" key="1">
    <source>
        <dbReference type="ARBA" id="ARBA00009175"/>
    </source>
</evidence>
<accession>A0ABV7M0J2</accession>
<dbReference type="PANTHER" id="PTHR30632:SF17">
    <property type="entry name" value="MOLYBDATE-BINDING PROTEIN MODA"/>
    <property type="match status" value="1"/>
</dbReference>
<evidence type="ECO:0000256" key="3">
    <source>
        <dbReference type="ARBA" id="ARBA00022729"/>
    </source>
</evidence>
<proteinExistence type="inferred from homology"/>
<dbReference type="PANTHER" id="PTHR30632">
    <property type="entry name" value="MOLYBDATE-BINDING PERIPLASMIC PROTEIN"/>
    <property type="match status" value="1"/>
</dbReference>
<comment type="caution">
    <text evidence="5">The sequence shown here is derived from an EMBL/GenBank/DDBJ whole genome shotgun (WGS) entry which is preliminary data.</text>
</comment>
<keyword evidence="2" id="KW-0479">Metal-binding</keyword>
<evidence type="ECO:0000313" key="5">
    <source>
        <dbReference type="EMBL" id="MFC3292010.1"/>
    </source>
</evidence>
<protein>
    <submittedName>
        <fullName evidence="5">Molybdate ABC transporter substrate-binding protein</fullName>
    </submittedName>
</protein>
<dbReference type="NCBIfam" id="TIGR01256">
    <property type="entry name" value="modA"/>
    <property type="match status" value="1"/>
</dbReference>
<keyword evidence="3 4" id="KW-0732">Signal</keyword>
<dbReference type="NCBIfam" id="NF007958">
    <property type="entry name" value="PRK10677.1"/>
    <property type="match status" value="1"/>
</dbReference>
<feature type="chain" id="PRO_5045926826" evidence="4">
    <location>
        <begin position="29"/>
        <end position="265"/>
    </location>
</feature>
<sequence>MPLCIALCRHLARLSLFPLALLALPVHAASPVHVYAAASLTDALNAAVARYEETHDVDIVPVYASSSTAARQVANGAPADLYFSANERWMDWLGEQGIVLQERADLLQNRLVLVASPHSDAIPFTLGEGVSLAERLGDGQRLSVGDPAHVPAGIYARQALESLDEWPALESRLARADNVRAALALVERGEAPLGIVYRTDAVASDRVRQLGLLPIDSHAPITYPVALIGNAIDDAARDFRDWLASDEAMAVFTGFGFLPADTNGL</sequence>
<gene>
    <name evidence="5" type="primary">modA</name>
    <name evidence="5" type="ORF">ACFOEI_07990</name>
</gene>
<dbReference type="Gene3D" id="3.40.190.10">
    <property type="entry name" value="Periplasmic binding protein-like II"/>
    <property type="match status" value="2"/>
</dbReference>
<evidence type="ECO:0000256" key="4">
    <source>
        <dbReference type="SAM" id="SignalP"/>
    </source>
</evidence>
<dbReference type="EMBL" id="JBHRUH010000012">
    <property type="protein sequence ID" value="MFC3292010.1"/>
    <property type="molecule type" value="Genomic_DNA"/>
</dbReference>
<comment type="similarity">
    <text evidence="1">Belongs to the bacterial solute-binding protein ModA family.</text>
</comment>
<dbReference type="Pfam" id="PF13531">
    <property type="entry name" value="SBP_bac_11"/>
    <property type="match status" value="1"/>
</dbReference>
<dbReference type="InterPro" id="IPR005950">
    <property type="entry name" value="ModA"/>
</dbReference>
<dbReference type="Proteomes" id="UP001595640">
    <property type="component" value="Unassembled WGS sequence"/>
</dbReference>
<dbReference type="SUPFAM" id="SSF53850">
    <property type="entry name" value="Periplasmic binding protein-like II"/>
    <property type="match status" value="1"/>
</dbReference>
<feature type="signal peptide" evidence="4">
    <location>
        <begin position="1"/>
        <end position="28"/>
    </location>
</feature>
<organism evidence="5 6">
    <name type="scientific">Modicisalibacter luteus</name>
    <dbReference type="NCBI Taxonomy" id="453962"/>
    <lineage>
        <taxon>Bacteria</taxon>
        <taxon>Pseudomonadati</taxon>
        <taxon>Pseudomonadota</taxon>
        <taxon>Gammaproteobacteria</taxon>
        <taxon>Oceanospirillales</taxon>
        <taxon>Halomonadaceae</taxon>
        <taxon>Modicisalibacter</taxon>
    </lineage>
</organism>
<reference evidence="6" key="1">
    <citation type="journal article" date="2019" name="Int. J. Syst. Evol. Microbiol.">
        <title>The Global Catalogue of Microorganisms (GCM) 10K type strain sequencing project: providing services to taxonomists for standard genome sequencing and annotation.</title>
        <authorList>
            <consortium name="The Broad Institute Genomics Platform"/>
            <consortium name="The Broad Institute Genome Sequencing Center for Infectious Disease"/>
            <person name="Wu L."/>
            <person name="Ma J."/>
        </authorList>
    </citation>
    <scope>NUCLEOTIDE SEQUENCE [LARGE SCALE GENOMIC DNA]</scope>
    <source>
        <strain evidence="6">KCTC 12847</strain>
    </source>
</reference>
<dbReference type="InterPro" id="IPR050682">
    <property type="entry name" value="ModA/WtpA"/>
</dbReference>
<dbReference type="RefSeq" id="WP_019017462.1">
    <property type="nucleotide sequence ID" value="NZ_BMXD01000003.1"/>
</dbReference>
<name>A0ABV7M0J2_9GAMM</name>
<keyword evidence="6" id="KW-1185">Reference proteome</keyword>
<evidence type="ECO:0000313" key="6">
    <source>
        <dbReference type="Proteomes" id="UP001595640"/>
    </source>
</evidence>